<dbReference type="Gene3D" id="2.30.130.40">
    <property type="entry name" value="LON domain-like"/>
    <property type="match status" value="1"/>
</dbReference>
<accession>A0A0F7JJ03</accession>
<dbReference type="SUPFAM" id="SSF88697">
    <property type="entry name" value="PUA domain-like"/>
    <property type="match status" value="1"/>
</dbReference>
<feature type="domain" description="Lon N-terminal" evidence="1">
    <location>
        <begin position="3"/>
        <end position="200"/>
    </location>
</feature>
<evidence type="ECO:0000313" key="3">
    <source>
        <dbReference type="Proteomes" id="UP000034024"/>
    </source>
</evidence>
<gene>
    <name evidence="2" type="ORF">SY84_01975</name>
</gene>
<dbReference type="Proteomes" id="UP000034024">
    <property type="component" value="Chromosome"/>
</dbReference>
<dbReference type="OrthoDB" id="25394at2"/>
<evidence type="ECO:0000259" key="1">
    <source>
        <dbReference type="PROSITE" id="PS51787"/>
    </source>
</evidence>
<reference evidence="2 3" key="1">
    <citation type="submission" date="2015-01" db="EMBL/GenBank/DDBJ databases">
        <title>Deinococcus soli/N5/whole genome sequencing.</title>
        <authorList>
            <person name="Kim M.K."/>
            <person name="Srinivasan S."/>
            <person name="Lee J.-J."/>
        </authorList>
    </citation>
    <scope>NUCLEOTIDE SEQUENCE [LARGE SCALE GENOMIC DNA]</scope>
    <source>
        <strain evidence="2 3">N5</strain>
    </source>
</reference>
<evidence type="ECO:0000313" key="2">
    <source>
        <dbReference type="EMBL" id="AKH16016.1"/>
    </source>
</evidence>
<organism evidence="2 3">
    <name type="scientific">Deinococcus soli</name>
    <name type="common">ex Cha et al. 2016</name>
    <dbReference type="NCBI Taxonomy" id="1309411"/>
    <lineage>
        <taxon>Bacteria</taxon>
        <taxon>Thermotogati</taxon>
        <taxon>Deinococcota</taxon>
        <taxon>Deinococci</taxon>
        <taxon>Deinococcales</taxon>
        <taxon>Deinococcaceae</taxon>
        <taxon>Deinococcus</taxon>
    </lineage>
</organism>
<dbReference type="InterPro" id="IPR015947">
    <property type="entry name" value="PUA-like_sf"/>
</dbReference>
<dbReference type="PATRIC" id="fig|1309411.5.peg.417"/>
<dbReference type="PANTHER" id="PTHR46732:SF8">
    <property type="entry name" value="ATP-DEPENDENT PROTEASE LA (LON) DOMAIN PROTEIN"/>
    <property type="match status" value="1"/>
</dbReference>
<dbReference type="SMART" id="SM00464">
    <property type="entry name" value="LON"/>
    <property type="match status" value="1"/>
</dbReference>
<dbReference type="AlphaFoldDB" id="A0A0F7JJ03"/>
<dbReference type="Pfam" id="PF02190">
    <property type="entry name" value="LON_substr_bdg"/>
    <property type="match status" value="1"/>
</dbReference>
<name>A0A0F7JJ03_9DEIO</name>
<dbReference type="InterPro" id="IPR003111">
    <property type="entry name" value="Lon_prtase_N"/>
</dbReference>
<dbReference type="PANTHER" id="PTHR46732">
    <property type="entry name" value="ATP-DEPENDENT PROTEASE LA (LON) DOMAIN PROTEIN"/>
    <property type="match status" value="1"/>
</dbReference>
<proteinExistence type="predicted"/>
<dbReference type="RefSeq" id="WP_046842592.1">
    <property type="nucleotide sequence ID" value="NZ_CP011389.1"/>
</dbReference>
<sequence>MRVPLFPLPNLVLFPGVVLPLYVFEPRYRTLLADVQASGQPFGIVRILQTSKESDLPFQDRVSRVGTLAHLRHADPHEDGTSTIIIAGGDRFQVQDFHTDHPYLSADVTLWPLEAEGDLSPAEAEGAAQATARELLSALLRLNPENTEALRAAAPEDPLLIASFAASVLPLSPEAREDALRARTLLDRLDHLLGQVPTTAKTLN</sequence>
<dbReference type="InterPro" id="IPR046336">
    <property type="entry name" value="Lon_prtase_N_sf"/>
</dbReference>
<keyword evidence="3" id="KW-1185">Reference proteome</keyword>
<protein>
    <submittedName>
        <fullName evidence="2">Peptidase S16</fullName>
    </submittedName>
</protein>
<dbReference type="KEGG" id="dch:SY84_01975"/>
<dbReference type="EMBL" id="CP011389">
    <property type="protein sequence ID" value="AKH16016.1"/>
    <property type="molecule type" value="Genomic_DNA"/>
</dbReference>
<dbReference type="PROSITE" id="PS51787">
    <property type="entry name" value="LON_N"/>
    <property type="match status" value="1"/>
</dbReference>